<feature type="region of interest" description="Disordered" evidence="1">
    <location>
        <begin position="40"/>
        <end position="116"/>
    </location>
</feature>
<dbReference type="Proteomes" id="UP000189004">
    <property type="component" value="Unassembled WGS sequence"/>
</dbReference>
<dbReference type="STRING" id="501010.NOSIN_05730"/>
<evidence type="ECO:0000313" key="3">
    <source>
        <dbReference type="EMBL" id="NYH54570.1"/>
    </source>
</evidence>
<sequence length="116" mass="12920">MEWPTLGWLFGILVAIAIPIAVIFLVLWIIRRETIRKQEAVRSPDYWKERPEGRRYPTGWENRGSMPGLGTARPGEGTAEEPQSGGDWKPPPEGGDPPDRGPTPPDDGWRPPPAGR</sequence>
<evidence type="ECO:0000256" key="2">
    <source>
        <dbReference type="SAM" id="Phobius"/>
    </source>
</evidence>
<keyword evidence="5" id="KW-1185">Reference proteome</keyword>
<reference evidence="3 6" key="3">
    <citation type="submission" date="2020-07" db="EMBL/GenBank/DDBJ databases">
        <title>Sequencing the genomes of 1000 actinobacteria strains.</title>
        <authorList>
            <person name="Klenk H.-P."/>
        </authorList>
    </citation>
    <scope>NUCLEOTIDE SEQUENCE [LARGE SCALE GENOMIC DNA]</scope>
    <source>
        <strain evidence="3 6">DSM 45278</strain>
    </source>
</reference>
<feature type="compositionally biased region" description="Basic and acidic residues" evidence="1">
    <location>
        <begin position="40"/>
        <end position="55"/>
    </location>
</feature>
<keyword evidence="2" id="KW-0472">Membrane</keyword>
<dbReference type="AlphaFoldDB" id="A0A1V3BXU8"/>
<keyword evidence="2" id="KW-0812">Transmembrane</keyword>
<dbReference type="EMBL" id="JACCHL010000001">
    <property type="protein sequence ID" value="NYH54570.1"/>
    <property type="molecule type" value="Genomic_DNA"/>
</dbReference>
<accession>A0A1V3BXU8</accession>
<dbReference type="OrthoDB" id="3432459at2"/>
<reference evidence="4" key="1">
    <citation type="submission" date="2016-08" db="EMBL/GenBank/DDBJ databases">
        <authorList>
            <person name="Seilhamer J.J."/>
        </authorList>
    </citation>
    <scope>NUCLEOTIDE SEQUENCE [LARGE SCALE GENOMIC DNA]</scope>
    <source>
        <strain evidence="4">UTMC102</strain>
    </source>
</reference>
<dbReference type="EMBL" id="MCOK01000001">
    <property type="protein sequence ID" value="OOC53371.1"/>
    <property type="molecule type" value="Genomic_DNA"/>
</dbReference>
<proteinExistence type="predicted"/>
<feature type="transmembrane region" description="Helical" evidence="2">
    <location>
        <begin position="6"/>
        <end position="30"/>
    </location>
</feature>
<feature type="compositionally biased region" description="Pro residues" evidence="1">
    <location>
        <begin position="89"/>
        <end position="116"/>
    </location>
</feature>
<organism evidence="4 5">
    <name type="scientific">Nocardiopsis sinuspersici</name>
    <dbReference type="NCBI Taxonomy" id="501010"/>
    <lineage>
        <taxon>Bacteria</taxon>
        <taxon>Bacillati</taxon>
        <taxon>Actinomycetota</taxon>
        <taxon>Actinomycetes</taxon>
        <taxon>Streptosporangiales</taxon>
        <taxon>Nocardiopsidaceae</taxon>
        <taxon>Nocardiopsis</taxon>
    </lineage>
</organism>
<evidence type="ECO:0000256" key="1">
    <source>
        <dbReference type="SAM" id="MobiDB-lite"/>
    </source>
</evidence>
<evidence type="ECO:0000313" key="4">
    <source>
        <dbReference type="EMBL" id="OOC53371.1"/>
    </source>
</evidence>
<evidence type="ECO:0000313" key="6">
    <source>
        <dbReference type="Proteomes" id="UP000584931"/>
    </source>
</evidence>
<accession>A0A7Z0BLT8</accession>
<comment type="caution">
    <text evidence="4">The sequence shown here is derived from an EMBL/GenBank/DDBJ whole genome shotgun (WGS) entry which is preliminary data.</text>
</comment>
<reference evidence="5" key="2">
    <citation type="submission" date="2016-08" db="EMBL/GenBank/DDBJ databases">
        <authorList>
            <person name="Tokovenko B."/>
            <person name="Kalinowski J."/>
        </authorList>
    </citation>
    <scope>NUCLEOTIDE SEQUENCE [LARGE SCALE GENOMIC DNA]</scope>
    <source>
        <strain evidence="5">UTMC102</strain>
    </source>
</reference>
<dbReference type="Proteomes" id="UP000584931">
    <property type="component" value="Unassembled WGS sequence"/>
</dbReference>
<dbReference type="RefSeq" id="WP_077689742.1">
    <property type="nucleotide sequence ID" value="NZ_JACCHL010000001.1"/>
</dbReference>
<gene>
    <name evidence="3" type="ORF">HNR06_004159</name>
    <name evidence="4" type="ORF">NOSIN_05730</name>
</gene>
<keyword evidence="2" id="KW-1133">Transmembrane helix</keyword>
<evidence type="ECO:0000313" key="5">
    <source>
        <dbReference type="Proteomes" id="UP000189004"/>
    </source>
</evidence>
<protein>
    <submittedName>
        <fullName evidence="4">Uncharacterized protein</fullName>
    </submittedName>
</protein>
<name>A0A1V3BXU8_9ACTN</name>